<protein>
    <submittedName>
        <fullName evidence="1">Uncharacterized protein</fullName>
    </submittedName>
</protein>
<proteinExistence type="predicted"/>
<organism evidence="1 2">
    <name type="scientific">Acidisarcina polymorpha</name>
    <dbReference type="NCBI Taxonomy" id="2211140"/>
    <lineage>
        <taxon>Bacteria</taxon>
        <taxon>Pseudomonadati</taxon>
        <taxon>Acidobacteriota</taxon>
        <taxon>Terriglobia</taxon>
        <taxon>Terriglobales</taxon>
        <taxon>Acidobacteriaceae</taxon>
        <taxon>Acidisarcina</taxon>
    </lineage>
</organism>
<dbReference type="KEGG" id="abas:ACPOL_6528"/>
<reference evidence="1 2" key="1">
    <citation type="journal article" date="2018" name="Front. Microbiol.">
        <title>Hydrolytic Capabilities as a Key to Environmental Success: Chitinolytic and Cellulolytic Acidobacteria From Acidic Sub-arctic Soils and Boreal Peatlands.</title>
        <authorList>
            <person name="Belova S.E."/>
            <person name="Ravin N.V."/>
            <person name="Pankratov T.A."/>
            <person name="Rakitin A.L."/>
            <person name="Ivanova A.A."/>
            <person name="Beletsky A.V."/>
            <person name="Mardanov A.V."/>
            <person name="Sinninghe Damste J.S."/>
            <person name="Dedysh S.N."/>
        </authorList>
    </citation>
    <scope>NUCLEOTIDE SEQUENCE [LARGE SCALE GENOMIC DNA]</scope>
    <source>
        <strain evidence="1 2">SBC82</strain>
    </source>
</reference>
<name>A0A2Z5G9S0_9BACT</name>
<keyword evidence="2" id="KW-1185">Reference proteome</keyword>
<dbReference type="EMBL" id="CP030840">
    <property type="protein sequence ID" value="AXC15748.1"/>
    <property type="molecule type" value="Genomic_DNA"/>
</dbReference>
<evidence type="ECO:0000313" key="1">
    <source>
        <dbReference type="EMBL" id="AXC15748.1"/>
    </source>
</evidence>
<dbReference type="AlphaFoldDB" id="A0A2Z5G9S0"/>
<accession>A0A2Z5G9S0</accession>
<dbReference type="Proteomes" id="UP000253606">
    <property type="component" value="Chromosome"/>
</dbReference>
<gene>
    <name evidence="1" type="ORF">ACPOL_6528</name>
</gene>
<evidence type="ECO:0000313" key="2">
    <source>
        <dbReference type="Proteomes" id="UP000253606"/>
    </source>
</evidence>
<sequence length="45" mass="4828">MKLPGGSESGWIMCIHCFGRESCKAAKLVSDGLCLPGLFKLDLKS</sequence>